<comment type="caution">
    <text evidence="2">The sequence shown here is derived from an EMBL/GenBank/DDBJ whole genome shotgun (WGS) entry which is preliminary data.</text>
</comment>
<evidence type="ECO:0000313" key="3">
    <source>
        <dbReference type="Proteomes" id="UP000766486"/>
    </source>
</evidence>
<reference evidence="2 3" key="1">
    <citation type="submission" date="2019-06" db="EMBL/GenBank/DDBJ databases">
        <authorList>
            <person name="Broberg M."/>
        </authorList>
    </citation>
    <scope>NUCLEOTIDE SEQUENCE [LARGE SCALE GENOMIC DNA]</scope>
</reference>
<proteinExistence type="predicted"/>
<evidence type="ECO:0000256" key="1">
    <source>
        <dbReference type="SAM" id="MobiDB-lite"/>
    </source>
</evidence>
<protein>
    <submittedName>
        <fullName evidence="2">Uncharacterized protein</fullName>
    </submittedName>
</protein>
<evidence type="ECO:0000313" key="2">
    <source>
        <dbReference type="EMBL" id="VUC27753.1"/>
    </source>
</evidence>
<organism evidence="2 3">
    <name type="scientific">Bionectria ochroleuca</name>
    <name type="common">Gliocladium roseum</name>
    <dbReference type="NCBI Taxonomy" id="29856"/>
    <lineage>
        <taxon>Eukaryota</taxon>
        <taxon>Fungi</taxon>
        <taxon>Dikarya</taxon>
        <taxon>Ascomycota</taxon>
        <taxon>Pezizomycotina</taxon>
        <taxon>Sordariomycetes</taxon>
        <taxon>Hypocreomycetidae</taxon>
        <taxon>Hypocreales</taxon>
        <taxon>Bionectriaceae</taxon>
        <taxon>Clonostachys</taxon>
    </lineage>
</organism>
<accession>A0ABY6U9E6</accession>
<name>A0ABY6U9E6_BIOOC</name>
<dbReference type="Proteomes" id="UP000766486">
    <property type="component" value="Unassembled WGS sequence"/>
</dbReference>
<feature type="compositionally biased region" description="Polar residues" evidence="1">
    <location>
        <begin position="13"/>
        <end position="24"/>
    </location>
</feature>
<gene>
    <name evidence="2" type="ORF">CLO192961_LOCUS218243</name>
</gene>
<sequence length="256" mass="28248">MSDAPPPYEAIATGQNDVGNSNRGQDIATARPTVPTARLMPLDFNIYSASAISGGVYYLGPHQIDRQFALTIHGNSLAVAPKPSIILHDGLTTRDPAIGTSRNAWVSGRNRRFDEYIINVSPLGGSQSAEERLVTVNEGTYWRHAIRLRYSLPDSQAAVGAHGVDDNRRQEFEWQQSSSREVQSLGGKDSGWRLVNLADLNETLAICVPIGHSLTKFLRFSFRGKGRTGNHYSPTWEVMAVLTGLTTWDRKNQLNE</sequence>
<keyword evidence="3" id="KW-1185">Reference proteome</keyword>
<feature type="region of interest" description="Disordered" evidence="1">
    <location>
        <begin position="1"/>
        <end position="27"/>
    </location>
</feature>
<dbReference type="EMBL" id="CABFNS010000774">
    <property type="protein sequence ID" value="VUC27753.1"/>
    <property type="molecule type" value="Genomic_DNA"/>
</dbReference>